<evidence type="ECO:0000256" key="14">
    <source>
        <dbReference type="ARBA" id="ARBA00023303"/>
    </source>
</evidence>
<feature type="site" description="Crucial to convey clamshell closure to channel opening" evidence="17">
    <location>
        <position position="744"/>
    </location>
</feature>
<dbReference type="Gene3D" id="1.10.287.70">
    <property type="match status" value="1"/>
</dbReference>
<keyword evidence="9 20" id="KW-0472">Membrane</keyword>
<accession>A0A9Q0RL07</accession>
<dbReference type="Gene3D" id="3.40.190.10">
    <property type="entry name" value="Periplasmic binding protein-like II"/>
    <property type="match status" value="1"/>
</dbReference>
<evidence type="ECO:0000256" key="16">
    <source>
        <dbReference type="PIRSR" id="PIRSR601508-1"/>
    </source>
</evidence>
<keyword evidence="8" id="KW-0406">Ion transport</keyword>
<evidence type="ECO:0000256" key="3">
    <source>
        <dbReference type="ARBA" id="ARBA00022475"/>
    </source>
</evidence>
<feature type="compositionally biased region" description="Low complexity" evidence="19">
    <location>
        <begin position="956"/>
        <end position="976"/>
    </location>
</feature>
<feature type="binding site" evidence="16">
    <location>
        <position position="599"/>
    </location>
    <ligand>
        <name>L-glutamate</name>
        <dbReference type="ChEBI" id="CHEBI:29985"/>
    </ligand>
</feature>
<dbReference type="SMART" id="SM00918">
    <property type="entry name" value="Lig_chan-Glu_bd"/>
    <property type="match status" value="1"/>
</dbReference>
<feature type="transmembrane region" description="Helical" evidence="20">
    <location>
        <begin position="715"/>
        <end position="737"/>
    </location>
</feature>
<feature type="binding site" evidence="16">
    <location>
        <position position="813"/>
    </location>
    <ligand>
        <name>L-glutamate</name>
        <dbReference type="ChEBI" id="CHEBI:29985"/>
    </ligand>
</feature>
<evidence type="ECO:0000256" key="6">
    <source>
        <dbReference type="ARBA" id="ARBA00022989"/>
    </source>
</evidence>
<keyword evidence="13" id="KW-1071">Ligand-gated ion channel</keyword>
<evidence type="ECO:0000256" key="4">
    <source>
        <dbReference type="ARBA" id="ARBA00022692"/>
    </source>
</evidence>
<keyword evidence="2" id="KW-0813">Transport</keyword>
<keyword evidence="3" id="KW-1003">Cell membrane</keyword>
<dbReference type="Pfam" id="PF00060">
    <property type="entry name" value="Lig_chan"/>
    <property type="match status" value="1"/>
</dbReference>
<dbReference type="PRINTS" id="PR00177">
    <property type="entry name" value="NMDARECEPTOR"/>
</dbReference>
<keyword evidence="12" id="KW-0628">Postsynaptic cell membrane</keyword>
<feature type="region of interest" description="Disordered" evidence="19">
    <location>
        <begin position="952"/>
        <end position="1092"/>
    </location>
</feature>
<evidence type="ECO:0000256" key="9">
    <source>
        <dbReference type="ARBA" id="ARBA00023136"/>
    </source>
</evidence>
<evidence type="ECO:0000256" key="2">
    <source>
        <dbReference type="ARBA" id="ARBA00022448"/>
    </source>
</evidence>
<feature type="transmembrane region" description="Helical" evidence="20">
    <location>
        <begin position="899"/>
        <end position="923"/>
    </location>
</feature>
<sequence length="1092" mass="124171">MTGAILENGDEQLLETLRRSLDQINQNRIVLPRTKLNITAYMVDPNDSFNAAKLACKLLDEKVWALFSPRSEIITWYVRSLANEMQIPHLTVSWNYRSKYLYNMNINPEDEGDKTLNHEQSNQIGGVTSLMPNGEANLQWLGTVYGTSSLNNRTNRERFRQIGNSIVTYPSVQQFPIEHDYTVNLFPDSNQLSEAFKDFVLARNWKSFTMIYDNNDGLIMLKDLLRISSEMKRRRIKITVIEFPELPKLPPTSVNVNLNPFQEYDRDQFIRTQNVQTDFYQYRKLLKDIKKTEHNIVLSLSQERAINFLRQALETKRMSEYDNYLIATLDIHRFDLSEFQYKTLANITGFSLLSATGQDDFGMMTNNRNRYYDPFYGESKLHQVTTTEALIHDAISVYARSLDDLDRSLGPDEIVEPFISCDRTNKWPFGSHLMKMNGITGHIAFDSHGHRVNFTLDIMQLKQNGLKNVAKWSKDGGVTSNANYTFYDSYKQILEAMKYKELRITIPPNSRPYIYLKDNHEEFTGNDKFEGFCVDLLIKITEVFQKKFQSDFKYQIKIVTDMQYGQPNKETGEWNGIVGELLRHQADLAIGDLTATYLRETAVDFTMPFMNLGIAILFKKTAIPDPELFSFLKPLSVEVWLYLASAFLGISILFWILSRISPYEWVSPHSCDPDPLELENQFSIGNSLWFTIGSLMQQGSDLAPRAWSTRLLASIWWFFTLIMISSYTANLAASLTLSRMAPAISNVEDLAKQTAIQYGCRPGGSTHDFFRNSNHTTYQRMFNTMESNQEVYIKKLEDAIERVRKGGYAYLAESSTIDYLVERQCDLYQVGTWLDNKGYGIATPPDSPYRTPISNAIVVLQDEGQLYELKKRWWVDYGGGLCADDAKISAAMELNIENVGGVFVVLVSGVVMGCLFGIIEFIWKSLKIARDERESIGKLMWFEVVRICTGGSSSRPLNPAQSSSNNLNNASGTNGTPVNEQLQMNGSGLTKAPSFTSMSGQLSPSDRTVNVANSPSSYDYNPRYNNGIMSPQPPPPPHPFHQRQQPSYSSYDGSTAPLLSPSTNSNHSKSLSRVNSNPNSGLKSPSSYSTMY</sequence>
<keyword evidence="18" id="KW-1015">Disulfide bond</keyword>
<evidence type="ECO:0000256" key="5">
    <source>
        <dbReference type="ARBA" id="ARBA00022729"/>
    </source>
</evidence>
<feature type="binding site" evidence="16">
    <location>
        <position position="594"/>
    </location>
    <ligand>
        <name>L-glutamate</name>
        <dbReference type="ChEBI" id="CHEBI:29985"/>
    </ligand>
</feature>
<feature type="domain" description="Ionotropic glutamate receptor L-glutamate and glycine-binding" evidence="22">
    <location>
        <begin position="512"/>
        <end position="583"/>
    </location>
</feature>
<dbReference type="GO" id="GO:0045211">
    <property type="term" value="C:postsynaptic membrane"/>
    <property type="evidence" value="ECO:0007669"/>
    <property type="project" value="UniProtKB-SubCell"/>
</dbReference>
<evidence type="ECO:0000256" key="1">
    <source>
        <dbReference type="ARBA" id="ARBA00008685"/>
    </source>
</evidence>
<dbReference type="SUPFAM" id="SSF53850">
    <property type="entry name" value="Periplasmic binding protein-like II"/>
    <property type="match status" value="1"/>
</dbReference>
<dbReference type="SUPFAM" id="SSF81324">
    <property type="entry name" value="Voltage-gated potassium channels"/>
    <property type="match status" value="1"/>
</dbReference>
<dbReference type="AlphaFoldDB" id="A0A9Q0RL07"/>
<feature type="binding site" evidence="16">
    <location>
        <position position="765"/>
    </location>
    <ligand>
        <name>L-glutamate</name>
        <dbReference type="ChEBI" id="CHEBI:29985"/>
    </ligand>
</feature>
<evidence type="ECO:0000256" key="20">
    <source>
        <dbReference type="SAM" id="Phobius"/>
    </source>
</evidence>
<dbReference type="FunFam" id="3.40.190.10:FF:000060">
    <property type="entry name" value="Glutamate receptor ionotropic, kainate 1"/>
    <property type="match status" value="1"/>
</dbReference>
<dbReference type="Proteomes" id="UP001142055">
    <property type="component" value="Chromosome 2"/>
</dbReference>
<dbReference type="OMA" id="KRMSEYD"/>
<keyword evidence="4 20" id="KW-0812">Transmembrane</keyword>
<dbReference type="InterPro" id="IPR001508">
    <property type="entry name" value="Iono_Glu_rcpt_met"/>
</dbReference>
<dbReference type="FunFam" id="1.10.287.70:FF:000010">
    <property type="entry name" value="Putative glutamate receptor ionotropic kainate 1"/>
    <property type="match status" value="1"/>
</dbReference>
<keyword evidence="6 20" id="KW-1133">Transmembrane helix</keyword>
<protein>
    <submittedName>
        <fullName evidence="23">Uncharacterized protein</fullName>
    </submittedName>
</protein>
<evidence type="ECO:0000313" key="23">
    <source>
        <dbReference type="EMBL" id="KAJ6219803.1"/>
    </source>
</evidence>
<gene>
    <name evidence="23" type="ORF">RDWZM_005615</name>
</gene>
<evidence type="ECO:0000256" key="15">
    <source>
        <dbReference type="ARBA" id="ARBA00034104"/>
    </source>
</evidence>
<keyword evidence="14" id="KW-0407">Ion channel</keyword>
<feature type="disulfide bond" evidence="18">
    <location>
        <begin position="825"/>
        <end position="882"/>
    </location>
</feature>
<dbReference type="InterPro" id="IPR019594">
    <property type="entry name" value="Glu/Gly-bd"/>
</dbReference>
<dbReference type="InterPro" id="IPR028082">
    <property type="entry name" value="Peripla_BP_I"/>
</dbReference>
<keyword evidence="11" id="KW-0325">Glycoprotein</keyword>
<dbReference type="InterPro" id="IPR001828">
    <property type="entry name" value="ANF_lig-bd_rcpt"/>
</dbReference>
<evidence type="ECO:0000256" key="10">
    <source>
        <dbReference type="ARBA" id="ARBA00023170"/>
    </source>
</evidence>
<dbReference type="FunFam" id="3.40.190.10:FF:000178">
    <property type="entry name" value="Glutamate receptor subunit"/>
    <property type="match status" value="1"/>
</dbReference>
<evidence type="ECO:0000313" key="24">
    <source>
        <dbReference type="Proteomes" id="UP001142055"/>
    </source>
</evidence>
<dbReference type="Pfam" id="PF01094">
    <property type="entry name" value="ANF_receptor"/>
    <property type="match status" value="1"/>
</dbReference>
<keyword evidence="7" id="KW-0770">Synapse</keyword>
<proteinExistence type="inferred from homology"/>
<evidence type="ECO:0000259" key="21">
    <source>
        <dbReference type="SMART" id="SM00079"/>
    </source>
</evidence>
<evidence type="ECO:0000256" key="13">
    <source>
        <dbReference type="ARBA" id="ARBA00023286"/>
    </source>
</evidence>
<evidence type="ECO:0000259" key="22">
    <source>
        <dbReference type="SMART" id="SM00918"/>
    </source>
</evidence>
<evidence type="ECO:0000256" key="8">
    <source>
        <dbReference type="ARBA" id="ARBA00023065"/>
    </source>
</evidence>
<keyword evidence="24" id="KW-1185">Reference proteome</keyword>
<feature type="binding site" evidence="16">
    <location>
        <position position="766"/>
    </location>
    <ligand>
        <name>L-glutamate</name>
        <dbReference type="ChEBI" id="CHEBI:29985"/>
    </ligand>
</feature>
<dbReference type="GO" id="GO:0038023">
    <property type="term" value="F:signaling receptor activity"/>
    <property type="evidence" value="ECO:0007669"/>
    <property type="project" value="InterPro"/>
</dbReference>
<organism evidence="23 24">
    <name type="scientific">Blomia tropicalis</name>
    <name type="common">Mite</name>
    <dbReference type="NCBI Taxonomy" id="40697"/>
    <lineage>
        <taxon>Eukaryota</taxon>
        <taxon>Metazoa</taxon>
        <taxon>Ecdysozoa</taxon>
        <taxon>Arthropoda</taxon>
        <taxon>Chelicerata</taxon>
        <taxon>Arachnida</taxon>
        <taxon>Acari</taxon>
        <taxon>Acariformes</taxon>
        <taxon>Sarcoptiformes</taxon>
        <taxon>Astigmata</taxon>
        <taxon>Glycyphagoidea</taxon>
        <taxon>Echimyopodidae</taxon>
        <taxon>Blomia</taxon>
    </lineage>
</organism>
<feature type="compositionally biased region" description="Polar residues" evidence="19">
    <location>
        <begin position="1060"/>
        <end position="1092"/>
    </location>
</feature>
<comment type="subcellular location">
    <subcellularLocation>
        <location evidence="15">Postsynaptic cell membrane</location>
        <topology evidence="15">Multi-pass membrane protein</topology>
    </subcellularLocation>
</comment>
<dbReference type="InterPro" id="IPR001320">
    <property type="entry name" value="Iontro_rcpt_C"/>
</dbReference>
<evidence type="ECO:0000256" key="7">
    <source>
        <dbReference type="ARBA" id="ARBA00023018"/>
    </source>
</evidence>
<dbReference type="Gene3D" id="3.40.50.2300">
    <property type="match status" value="3"/>
</dbReference>
<comment type="caution">
    <text evidence="23">The sequence shown here is derived from an EMBL/GenBank/DDBJ whole genome shotgun (WGS) entry which is preliminary data.</text>
</comment>
<reference evidence="23" key="1">
    <citation type="submission" date="2022-12" db="EMBL/GenBank/DDBJ databases">
        <title>Genome assemblies of Blomia tropicalis.</title>
        <authorList>
            <person name="Cui Y."/>
        </authorList>
    </citation>
    <scope>NUCLEOTIDE SEQUENCE</scope>
    <source>
        <tissue evidence="23">Adult mites</tissue>
    </source>
</reference>
<feature type="compositionally biased region" description="Polar residues" evidence="19">
    <location>
        <begin position="977"/>
        <end position="1029"/>
    </location>
</feature>
<feature type="transmembrane region" description="Helical" evidence="20">
    <location>
        <begin position="639"/>
        <end position="657"/>
    </location>
</feature>
<comment type="similarity">
    <text evidence="1">Belongs to the glutamate-gated ion channel (TC 1.A.10.1) family.</text>
</comment>
<feature type="site" description="Interaction with the cone snail toxin Con-ikot-ikot" evidence="17">
    <location>
        <position position="771"/>
    </location>
</feature>
<dbReference type="EMBL" id="JAPWDV010000002">
    <property type="protein sequence ID" value="KAJ6219803.1"/>
    <property type="molecule type" value="Genomic_DNA"/>
</dbReference>
<evidence type="ECO:0000256" key="19">
    <source>
        <dbReference type="SAM" id="MobiDB-lite"/>
    </source>
</evidence>
<evidence type="ECO:0000256" key="12">
    <source>
        <dbReference type="ARBA" id="ARBA00023257"/>
    </source>
</evidence>
<dbReference type="InterPro" id="IPR015683">
    <property type="entry name" value="Ionotropic_Glu_rcpt"/>
</dbReference>
<keyword evidence="5" id="KW-0732">Signal</keyword>
<dbReference type="SMART" id="SM00079">
    <property type="entry name" value="PBPe"/>
    <property type="match status" value="1"/>
</dbReference>
<evidence type="ECO:0000256" key="18">
    <source>
        <dbReference type="PIRSR" id="PIRSR601508-3"/>
    </source>
</evidence>
<feature type="domain" description="Ionotropic glutamate receptor C-terminal" evidence="21">
    <location>
        <begin position="501"/>
        <end position="876"/>
    </location>
</feature>
<dbReference type="Pfam" id="PF10613">
    <property type="entry name" value="Lig_chan-Glu_bd"/>
    <property type="match status" value="1"/>
</dbReference>
<dbReference type="GO" id="GO:0015276">
    <property type="term" value="F:ligand-gated monoatomic ion channel activity"/>
    <property type="evidence" value="ECO:0007669"/>
    <property type="project" value="InterPro"/>
</dbReference>
<keyword evidence="10" id="KW-0675">Receptor</keyword>
<evidence type="ECO:0000256" key="17">
    <source>
        <dbReference type="PIRSR" id="PIRSR601508-2"/>
    </source>
</evidence>
<dbReference type="SUPFAM" id="SSF53822">
    <property type="entry name" value="Periplasmic binding protein-like I"/>
    <property type="match status" value="1"/>
</dbReference>
<dbReference type="PANTHER" id="PTHR18966">
    <property type="entry name" value="IONOTROPIC GLUTAMATE RECEPTOR"/>
    <property type="match status" value="1"/>
</dbReference>
<name>A0A9Q0RL07_BLOTA</name>
<evidence type="ECO:0000256" key="11">
    <source>
        <dbReference type="ARBA" id="ARBA00023180"/>
    </source>
</evidence>